<gene>
    <name evidence="2" type="ORF">V5F89_11890</name>
</gene>
<organism evidence="2 3">
    <name type="scientific">Pelagerythrobacter marensis</name>
    <dbReference type="NCBI Taxonomy" id="543877"/>
    <lineage>
        <taxon>Bacteria</taxon>
        <taxon>Pseudomonadati</taxon>
        <taxon>Pseudomonadota</taxon>
        <taxon>Alphaproteobacteria</taxon>
        <taxon>Sphingomonadales</taxon>
        <taxon>Erythrobacteraceae</taxon>
        <taxon>Pelagerythrobacter</taxon>
    </lineage>
</organism>
<name>A0ABZ2D9B3_9SPHN</name>
<dbReference type="EMBL" id="CP144918">
    <property type="protein sequence ID" value="WWA46950.1"/>
    <property type="molecule type" value="Genomic_DNA"/>
</dbReference>
<evidence type="ECO:0000313" key="2">
    <source>
        <dbReference type="EMBL" id="WWA46950.1"/>
    </source>
</evidence>
<dbReference type="Proteomes" id="UP001335183">
    <property type="component" value="Chromosome"/>
</dbReference>
<proteinExistence type="predicted"/>
<accession>A0ABZ2D9B3</accession>
<keyword evidence="3" id="KW-1185">Reference proteome</keyword>
<evidence type="ECO:0000256" key="1">
    <source>
        <dbReference type="SAM" id="MobiDB-lite"/>
    </source>
</evidence>
<reference evidence="2 3" key="1">
    <citation type="submission" date="2024-02" db="EMBL/GenBank/DDBJ databases">
        <title>The whole genome sequence of five bacterial samples isolated from Abu Dhabi Sabkha-shore region.</title>
        <authorList>
            <person name="Sudalaimuthuasari N."/>
            <person name="Sarfraz B."/>
            <person name="Tuyisabe J.D."/>
            <person name="Mugisha Ntwali L.D.M."/>
            <person name="Ali A.I.A.A."/>
            <person name="Almansoori S.Z.A."/>
            <person name="Alajami H.S.A."/>
            <person name="Almeqbaali A.A.S."/>
            <person name="Kundu B."/>
            <person name="Saeed E.E."/>
            <person name="Sukumarinath V."/>
            <person name="Mishra A.K."/>
            <person name="Hazzouri K.M."/>
            <person name="Almaskari R."/>
            <person name="Sharma A.K."/>
            <person name="Amiri K.M.A."/>
        </authorList>
    </citation>
    <scope>NUCLEOTIDE SEQUENCE [LARGE SCALE GENOMIC DNA]</scope>
    <source>
        <strain evidence="3">kcgeb_sd</strain>
    </source>
</reference>
<sequence length="77" mass="8251">MATELDDAGVEDIRPITGHDQANTNKINERKATAIARKRREHLTLLADPEADDSEGSSADLPERDTSNVGMKGGYGG</sequence>
<dbReference type="RefSeq" id="WP_338445842.1">
    <property type="nucleotide sequence ID" value="NZ_CP144918.1"/>
</dbReference>
<feature type="region of interest" description="Disordered" evidence="1">
    <location>
        <begin position="42"/>
        <end position="77"/>
    </location>
</feature>
<protein>
    <submittedName>
        <fullName evidence="2">Uncharacterized protein</fullName>
    </submittedName>
</protein>
<feature type="compositionally biased region" description="Acidic residues" evidence="1">
    <location>
        <begin position="1"/>
        <end position="10"/>
    </location>
</feature>
<feature type="region of interest" description="Disordered" evidence="1">
    <location>
        <begin position="1"/>
        <end position="26"/>
    </location>
</feature>
<evidence type="ECO:0000313" key="3">
    <source>
        <dbReference type="Proteomes" id="UP001335183"/>
    </source>
</evidence>